<evidence type="ECO:0000256" key="1">
    <source>
        <dbReference type="ARBA" id="ARBA00004123"/>
    </source>
</evidence>
<dbReference type="Proteomes" id="UP001279734">
    <property type="component" value="Unassembled WGS sequence"/>
</dbReference>
<evidence type="ECO:0000256" key="3">
    <source>
        <dbReference type="ARBA" id="ARBA00023242"/>
    </source>
</evidence>
<evidence type="ECO:0000313" key="6">
    <source>
        <dbReference type="EMBL" id="GMH23860.1"/>
    </source>
</evidence>
<keyword evidence="2" id="KW-0813">Transport</keyword>
<organism evidence="6 7">
    <name type="scientific">Nepenthes gracilis</name>
    <name type="common">Slender pitcher plant</name>
    <dbReference type="NCBI Taxonomy" id="150966"/>
    <lineage>
        <taxon>Eukaryota</taxon>
        <taxon>Viridiplantae</taxon>
        <taxon>Streptophyta</taxon>
        <taxon>Embryophyta</taxon>
        <taxon>Tracheophyta</taxon>
        <taxon>Spermatophyta</taxon>
        <taxon>Magnoliopsida</taxon>
        <taxon>eudicotyledons</taxon>
        <taxon>Gunneridae</taxon>
        <taxon>Pentapetalae</taxon>
        <taxon>Caryophyllales</taxon>
        <taxon>Nepenthaceae</taxon>
        <taxon>Nepenthes</taxon>
    </lineage>
</organism>
<proteinExistence type="predicted"/>
<keyword evidence="3" id="KW-0539">Nucleus</keyword>
<comment type="caution">
    <text evidence="6">The sequence shown here is derived from an EMBL/GenBank/DDBJ whole genome shotgun (WGS) entry which is preliminary data.</text>
</comment>
<evidence type="ECO:0000259" key="4">
    <source>
        <dbReference type="Pfam" id="PF11715"/>
    </source>
</evidence>
<accession>A0AAD3T6I4</accession>
<evidence type="ECO:0000259" key="5">
    <source>
        <dbReference type="Pfam" id="PF17238"/>
    </source>
</evidence>
<reference evidence="6" key="1">
    <citation type="submission" date="2023-05" db="EMBL/GenBank/DDBJ databases">
        <title>Nepenthes gracilis genome sequencing.</title>
        <authorList>
            <person name="Fukushima K."/>
        </authorList>
    </citation>
    <scope>NUCLEOTIDE SEQUENCE</scope>
    <source>
        <strain evidence="6">SING2019-196</strain>
    </source>
</reference>
<dbReference type="InterPro" id="IPR015943">
    <property type="entry name" value="WD40/YVTN_repeat-like_dom_sf"/>
</dbReference>
<feature type="domain" description="NUP160 helical" evidence="5">
    <location>
        <begin position="537"/>
        <end position="644"/>
    </location>
</feature>
<dbReference type="InterPro" id="IPR021717">
    <property type="entry name" value="Nucleoporin_Nup160"/>
</dbReference>
<protein>
    <submittedName>
        <fullName evidence="6">Uncharacterized protein</fullName>
    </submittedName>
</protein>
<dbReference type="InterPro" id="IPR036322">
    <property type="entry name" value="WD40_repeat_dom_sf"/>
</dbReference>
<evidence type="ECO:0000256" key="2">
    <source>
        <dbReference type="ARBA" id="ARBA00022448"/>
    </source>
</evidence>
<keyword evidence="7" id="KW-1185">Reference proteome</keyword>
<sequence length="645" mass="71360">MGSTSLVGTEVPILGTNFINLVKVSVPDTCAAARGSPAVAPLTEDAASCVVIGTPPTYLIWRIRKNYPLFLEIFELSADKESLIAGLCIIFPEPLSPFAYICKNEINAASCNPYLLYTLSVSGVAYLLQLKNISTYASFTGFSPSEIIWFELQNSPDYGPITAISAKAGCLVIGRDDGSIACFRMGLLDLDAPGFMHELRDDAILGRLWGFMSRGRTAGLVKDVAISDIHGTKVIFVLHVDGTLRAWDLLSRAKIFSHSVTIPGTTIARMWVGEVNHNPNAICLAILHKQILEVDADGIYIHILNVTLGDRITLSVDSSVQCISLSEGELIDVKLTPNKIWVLKEGELLVQDLLCPNGNLEHQCYTLQEAFIADQLFQSSTLSLDDLFRITCSIFSSAKAQVIAFVSSIFLHRLLHPGVHNSIVLREVLEVYNKHWTDAEFQAFTVVDLKREISLLIEHEAVSGNAFSVFKCWRDLCTRYFECWCKKNAPYALFIDSMSGAVGLIRENSVSLFRCLEDIELLVQGTSHELDDFMKSGLNTSGDDLENEILFEVLHCNKYLRQQFGSVVAPIFHQLVVSFPTISTDSVVVDLLKTLESGCDSSSAELDVSELGVNFALQRKNTEHKSLRRFSVDMLAYLHALIRQS</sequence>
<dbReference type="EMBL" id="BSYO01000027">
    <property type="protein sequence ID" value="GMH23860.1"/>
    <property type="molecule type" value="Genomic_DNA"/>
</dbReference>
<dbReference type="Gene3D" id="2.130.10.10">
    <property type="entry name" value="YVTN repeat-like/Quinoprotein amine dehydrogenase"/>
    <property type="match status" value="1"/>
</dbReference>
<dbReference type="PANTHER" id="PTHR21286:SF0">
    <property type="entry name" value="NUCLEAR PORE COMPLEX PROTEIN NUP160"/>
    <property type="match status" value="1"/>
</dbReference>
<dbReference type="Pfam" id="PF11715">
    <property type="entry name" value="Beta-prop_Nup120_160"/>
    <property type="match status" value="1"/>
</dbReference>
<dbReference type="GO" id="GO:0017056">
    <property type="term" value="F:structural constituent of nuclear pore"/>
    <property type="evidence" value="ECO:0007669"/>
    <property type="project" value="TreeGrafter"/>
</dbReference>
<dbReference type="InterPro" id="IPR035192">
    <property type="entry name" value="NUP160_hel_plant"/>
</dbReference>
<feature type="domain" description="Nucleoporin Nup120/160 beta-propeller" evidence="4">
    <location>
        <begin position="58"/>
        <end position="520"/>
    </location>
</feature>
<name>A0AAD3T6I4_NEPGR</name>
<dbReference type="SUPFAM" id="SSF50978">
    <property type="entry name" value="WD40 repeat-like"/>
    <property type="match status" value="1"/>
</dbReference>
<evidence type="ECO:0000313" key="7">
    <source>
        <dbReference type="Proteomes" id="UP001279734"/>
    </source>
</evidence>
<dbReference type="InterPro" id="IPR059141">
    <property type="entry name" value="Beta-prop_Nup120_160"/>
</dbReference>
<gene>
    <name evidence="6" type="ORF">Nepgr_025703</name>
</gene>
<dbReference type="AlphaFoldDB" id="A0AAD3T6I4"/>
<dbReference type="PANTHER" id="PTHR21286">
    <property type="entry name" value="NUCLEAR PORE COMPLEX PROTEIN NUP160"/>
    <property type="match status" value="1"/>
</dbReference>
<dbReference type="GO" id="GO:0005643">
    <property type="term" value="C:nuclear pore"/>
    <property type="evidence" value="ECO:0007669"/>
    <property type="project" value="TreeGrafter"/>
</dbReference>
<comment type="subcellular location">
    <subcellularLocation>
        <location evidence="1">Nucleus</location>
    </subcellularLocation>
</comment>
<dbReference type="Pfam" id="PF17238">
    <property type="entry name" value="NUP160_helical_2"/>
    <property type="match status" value="1"/>
</dbReference>